<sequence>MPYERREESRLYRQLSVSSEINLRQLSIKVAMNNLDIYLIKAADAGMARVNIIHGRSGGDMRKAVHDFLSSHHMIEDFEYPAAPAEGGPGVTVARLLKI</sequence>
<evidence type="ECO:0000259" key="1">
    <source>
        <dbReference type="PROSITE" id="PS50828"/>
    </source>
</evidence>
<proteinExistence type="predicted"/>
<evidence type="ECO:0000313" key="2">
    <source>
        <dbReference type="EMBL" id="SVA73102.1"/>
    </source>
</evidence>
<name>A0A381Y8Y3_9ZZZZ</name>
<dbReference type="EMBL" id="UINC01017592">
    <property type="protein sequence ID" value="SVA73102.1"/>
    <property type="molecule type" value="Genomic_DNA"/>
</dbReference>
<accession>A0A381Y8Y3</accession>
<dbReference type="InterPro" id="IPR002625">
    <property type="entry name" value="Smr_dom"/>
</dbReference>
<protein>
    <recommendedName>
        <fullName evidence="1">Smr domain-containing protein</fullName>
    </recommendedName>
</protein>
<feature type="domain" description="Smr" evidence="1">
    <location>
        <begin position="1"/>
        <end position="97"/>
    </location>
</feature>
<dbReference type="Gene3D" id="3.30.1370.110">
    <property type="match status" value="1"/>
</dbReference>
<dbReference type="Pfam" id="PF01713">
    <property type="entry name" value="Smr"/>
    <property type="match status" value="1"/>
</dbReference>
<dbReference type="InterPro" id="IPR036063">
    <property type="entry name" value="Smr_dom_sf"/>
</dbReference>
<reference evidence="2" key="1">
    <citation type="submission" date="2018-05" db="EMBL/GenBank/DDBJ databases">
        <authorList>
            <person name="Lanie J.A."/>
            <person name="Ng W.-L."/>
            <person name="Kazmierczak K.M."/>
            <person name="Andrzejewski T.M."/>
            <person name="Davidsen T.M."/>
            <person name="Wayne K.J."/>
            <person name="Tettelin H."/>
            <person name="Glass J.I."/>
            <person name="Rusch D."/>
            <person name="Podicherti R."/>
            <person name="Tsui H.-C.T."/>
            <person name="Winkler M.E."/>
        </authorList>
    </citation>
    <scope>NUCLEOTIDE SEQUENCE</scope>
</reference>
<dbReference type="AlphaFoldDB" id="A0A381Y8Y3"/>
<dbReference type="SUPFAM" id="SSF160443">
    <property type="entry name" value="SMR domain-like"/>
    <property type="match status" value="1"/>
</dbReference>
<organism evidence="2">
    <name type="scientific">marine metagenome</name>
    <dbReference type="NCBI Taxonomy" id="408172"/>
    <lineage>
        <taxon>unclassified sequences</taxon>
        <taxon>metagenomes</taxon>
        <taxon>ecological metagenomes</taxon>
    </lineage>
</organism>
<gene>
    <name evidence="2" type="ORF">METZ01_LOCUS125956</name>
</gene>
<dbReference type="PROSITE" id="PS50828">
    <property type="entry name" value="SMR"/>
    <property type="match status" value="1"/>
</dbReference>